<evidence type="ECO:0000256" key="5">
    <source>
        <dbReference type="RuleBase" id="RU004478"/>
    </source>
</evidence>
<dbReference type="Pfam" id="PF01025">
    <property type="entry name" value="GrpE"/>
    <property type="match status" value="1"/>
</dbReference>
<feature type="coiled-coil region" evidence="6">
    <location>
        <begin position="89"/>
        <end position="116"/>
    </location>
</feature>
<dbReference type="EMBL" id="JBDFRB010000013">
    <property type="protein sequence ID" value="MEN2745485.1"/>
    <property type="molecule type" value="Genomic_DNA"/>
</dbReference>
<dbReference type="CDD" id="cd00446">
    <property type="entry name" value="GrpE"/>
    <property type="match status" value="1"/>
</dbReference>
<name>A0ABU9X222_9MICC</name>
<dbReference type="SUPFAM" id="SSF51064">
    <property type="entry name" value="Head domain of nucleotide exchange factor GrpE"/>
    <property type="match status" value="1"/>
</dbReference>
<evidence type="ECO:0000313" key="8">
    <source>
        <dbReference type="EMBL" id="MEN2745485.1"/>
    </source>
</evidence>
<dbReference type="HAMAP" id="MF_01151">
    <property type="entry name" value="GrpE"/>
    <property type="match status" value="1"/>
</dbReference>
<sequence>MAPHHGNEHEHEHERQREADSDRPEPVIRDHRKVDPVTGKARHAEGEERPAEGAEHHEDIRPVDEAHDSGDALAQAEQILSEAAAGAEAAAHDAVIAELREDLLRLQAEYVNYRRRVERDRAVAGEVAVVGVLNSLLPVLDDIDAARAHGDLAEGPFAAIASKLEQALKAHGLERIGEAGVEFDPNIHEALMQQPGEGIQVDTVQQVLRSGYRTQGRVLRAAQVIVATPQ</sequence>
<feature type="compositionally biased region" description="Basic and acidic residues" evidence="7">
    <location>
        <begin position="42"/>
        <end position="59"/>
    </location>
</feature>
<comment type="subcellular location">
    <subcellularLocation>
        <location evidence="3">Cytoplasm</location>
    </subcellularLocation>
</comment>
<keyword evidence="3" id="KW-0963">Cytoplasm</keyword>
<evidence type="ECO:0000256" key="4">
    <source>
        <dbReference type="RuleBase" id="RU000639"/>
    </source>
</evidence>
<comment type="caution">
    <text evidence="8">The sequence shown here is derived from an EMBL/GenBank/DDBJ whole genome shotgun (WGS) entry which is preliminary data.</text>
</comment>
<feature type="region of interest" description="Disordered" evidence="7">
    <location>
        <begin position="1"/>
        <end position="59"/>
    </location>
</feature>
<evidence type="ECO:0000256" key="2">
    <source>
        <dbReference type="ARBA" id="ARBA00023186"/>
    </source>
</evidence>
<evidence type="ECO:0000256" key="1">
    <source>
        <dbReference type="ARBA" id="ARBA00009054"/>
    </source>
</evidence>
<evidence type="ECO:0000256" key="7">
    <source>
        <dbReference type="SAM" id="MobiDB-lite"/>
    </source>
</evidence>
<dbReference type="SUPFAM" id="SSF58014">
    <property type="entry name" value="Coiled-coil domain of nucleotide exchange factor GrpE"/>
    <property type="match status" value="1"/>
</dbReference>
<dbReference type="PANTHER" id="PTHR21237:SF23">
    <property type="entry name" value="GRPE PROTEIN HOMOLOG, MITOCHONDRIAL"/>
    <property type="match status" value="1"/>
</dbReference>
<evidence type="ECO:0000313" key="9">
    <source>
        <dbReference type="Proteomes" id="UP001422074"/>
    </source>
</evidence>
<feature type="compositionally biased region" description="Basic and acidic residues" evidence="7">
    <location>
        <begin position="1"/>
        <end position="35"/>
    </location>
</feature>
<dbReference type="InterPro" id="IPR000740">
    <property type="entry name" value="GrpE"/>
</dbReference>
<dbReference type="PROSITE" id="PS01071">
    <property type="entry name" value="GRPE"/>
    <property type="match status" value="1"/>
</dbReference>
<proteinExistence type="inferred from homology"/>
<protein>
    <recommendedName>
        <fullName evidence="3 4">Protein GrpE</fullName>
    </recommendedName>
    <alternativeName>
        <fullName evidence="3">HSP-70 cofactor</fullName>
    </alternativeName>
</protein>
<dbReference type="Proteomes" id="UP001422074">
    <property type="component" value="Unassembled WGS sequence"/>
</dbReference>
<comment type="similarity">
    <text evidence="1 3 5">Belongs to the GrpE family.</text>
</comment>
<keyword evidence="6" id="KW-0175">Coiled coil</keyword>
<reference evidence="8 9" key="1">
    <citation type="submission" date="2024-05" db="EMBL/GenBank/DDBJ databases">
        <title>Sinomonas sp. nov., isolated from a waste landfill.</title>
        <authorList>
            <person name="Zhao Y."/>
        </authorList>
    </citation>
    <scope>NUCLEOTIDE SEQUENCE [LARGE SCALE GENOMIC DNA]</scope>
    <source>
        <strain evidence="8 9">CCTCC AB2014300</strain>
    </source>
</reference>
<evidence type="ECO:0000256" key="6">
    <source>
        <dbReference type="SAM" id="Coils"/>
    </source>
</evidence>
<accession>A0ABU9X222</accession>
<dbReference type="Gene3D" id="3.90.20.20">
    <property type="match status" value="1"/>
</dbReference>
<keyword evidence="3 4" id="KW-0346">Stress response</keyword>
<dbReference type="PRINTS" id="PR00773">
    <property type="entry name" value="GRPEPROTEIN"/>
</dbReference>
<dbReference type="PANTHER" id="PTHR21237">
    <property type="entry name" value="GRPE PROTEIN"/>
    <property type="match status" value="1"/>
</dbReference>
<organism evidence="8 9">
    <name type="scientific">Sinomonas halotolerans</name>
    <dbReference type="NCBI Taxonomy" id="1644133"/>
    <lineage>
        <taxon>Bacteria</taxon>
        <taxon>Bacillati</taxon>
        <taxon>Actinomycetota</taxon>
        <taxon>Actinomycetes</taxon>
        <taxon>Micrococcales</taxon>
        <taxon>Micrococcaceae</taxon>
        <taxon>Sinomonas</taxon>
    </lineage>
</organism>
<dbReference type="Gene3D" id="2.30.22.10">
    <property type="entry name" value="Head domain of nucleotide exchange factor GrpE"/>
    <property type="match status" value="1"/>
</dbReference>
<dbReference type="RefSeq" id="WP_345885895.1">
    <property type="nucleotide sequence ID" value="NZ_JBDFRB010000013.1"/>
</dbReference>
<evidence type="ECO:0000256" key="3">
    <source>
        <dbReference type="HAMAP-Rule" id="MF_01151"/>
    </source>
</evidence>
<dbReference type="InterPro" id="IPR009012">
    <property type="entry name" value="GrpE_head"/>
</dbReference>
<gene>
    <name evidence="3" type="primary">grpE</name>
    <name evidence="8" type="ORF">ABCQ75_13200</name>
</gene>
<dbReference type="InterPro" id="IPR013805">
    <property type="entry name" value="GrpE_CC"/>
</dbReference>
<keyword evidence="9" id="KW-1185">Reference proteome</keyword>
<keyword evidence="2 3" id="KW-0143">Chaperone</keyword>
<comment type="subunit">
    <text evidence="3">Homodimer.</text>
</comment>
<comment type="function">
    <text evidence="3 4">Participates actively in the response to hyperosmotic and heat shock by preventing the aggregation of stress-denatured proteins, in association with DnaK and GrpE. It is the nucleotide exchange factor for DnaK and may function as a thermosensor. Unfolded proteins bind initially to DnaJ; upon interaction with the DnaJ-bound protein, DnaK hydrolyzes its bound ATP, resulting in the formation of a stable complex. GrpE releases ADP from DnaK; ATP binding to DnaK triggers the release of the substrate protein, thus completing the reaction cycle. Several rounds of ATP-dependent interactions between DnaJ, DnaK and GrpE are required for fully efficient folding.</text>
</comment>